<gene>
    <name evidence="2" type="ORF">GSTENG00001039001</name>
</gene>
<sequence>NMSMRWRGHTMRRMSLFPSAEPAPLAPTEDALQKEMENEEQKLVKELVDMSTRERIHAIRDLPMSFEEKKSIRWVGRDCQRRYAFSSVLLSTVSSPHPADDHKRGSKVLYAGRKLNTVMNGGLSRVAADHIRHQKTLLLESTHGCLCSIHRSQVLAFKSANQSPHFTGFRDFTENASVTLRSGGYSVRSARQTLQLWQGTMKEIGGRFGTSVLTYFMFLKWLLVFNVVSFLINFGFITIPLLVHDHTPNLPPNVNFRGLEILTGAGYFNYTVMYYGSYSNETLVGLGEYNLQLAYFFTISVYMVLCGVALIFSMAKSFKENYVLSDPASSSAWQILCSWDLSIVNERAITQRKNNLSVQLKESLSEGAQTEMLTRSEKMKHFGIHLGSWLLSTSLAFGCGSASIFSAS</sequence>
<dbReference type="GO" id="GO:0005886">
    <property type="term" value="C:plasma membrane"/>
    <property type="evidence" value="ECO:0007669"/>
    <property type="project" value="InterPro"/>
</dbReference>
<dbReference type="PANTHER" id="PTHR23302">
    <property type="entry name" value="TRANSMEMBRANE CHANNEL-RELATED"/>
    <property type="match status" value="1"/>
</dbReference>
<comment type="caution">
    <text evidence="2">The sequence shown here is derived from an EMBL/GenBank/DDBJ whole genome shotgun (WGS) entry which is preliminary data.</text>
</comment>
<protein>
    <submittedName>
        <fullName evidence="2">(spotted green pufferfish) hypothetical protein</fullName>
    </submittedName>
</protein>
<keyword evidence="1" id="KW-0812">Transmembrane</keyword>
<feature type="transmembrane region" description="Helical" evidence="1">
    <location>
        <begin position="221"/>
        <end position="243"/>
    </location>
</feature>
<evidence type="ECO:0000313" key="2">
    <source>
        <dbReference type="EMBL" id="CAF87964.1"/>
    </source>
</evidence>
<evidence type="ECO:0000256" key="1">
    <source>
        <dbReference type="SAM" id="Phobius"/>
    </source>
</evidence>
<feature type="non-terminal residue" evidence="2">
    <location>
        <position position="1"/>
    </location>
</feature>
<keyword evidence="1" id="KW-1133">Transmembrane helix</keyword>
<dbReference type="AlphaFoldDB" id="Q4TGL8"/>
<feature type="non-terminal residue" evidence="2">
    <location>
        <position position="408"/>
    </location>
</feature>
<dbReference type="KEGG" id="tng:GSTEN00001039G001"/>
<keyword evidence="1" id="KW-0472">Membrane</keyword>
<dbReference type="OrthoDB" id="1936208at2759"/>
<accession>Q4TGL8</accession>
<dbReference type="EMBL" id="CAAE01003617">
    <property type="protein sequence ID" value="CAF87964.1"/>
    <property type="molecule type" value="Genomic_DNA"/>
</dbReference>
<name>Q4TGL8_TETNG</name>
<dbReference type="GO" id="GO:0008381">
    <property type="term" value="F:mechanosensitive monoatomic ion channel activity"/>
    <property type="evidence" value="ECO:0007669"/>
    <property type="project" value="TreeGrafter"/>
</dbReference>
<dbReference type="PANTHER" id="PTHR23302:SF5">
    <property type="entry name" value="TRANSMEMBRANE CHANNEL-LIKE PROTEIN 5"/>
    <property type="match status" value="1"/>
</dbReference>
<proteinExistence type="predicted"/>
<reference evidence="2" key="2">
    <citation type="submission" date="2004-02" db="EMBL/GenBank/DDBJ databases">
        <authorList>
            <consortium name="Genoscope"/>
            <consortium name="Whitehead Institute Centre for Genome Research"/>
        </authorList>
    </citation>
    <scope>NUCLEOTIDE SEQUENCE</scope>
</reference>
<feature type="transmembrane region" description="Helical" evidence="1">
    <location>
        <begin position="293"/>
        <end position="312"/>
    </location>
</feature>
<organism evidence="2">
    <name type="scientific">Tetraodon nigroviridis</name>
    <name type="common">Spotted green pufferfish</name>
    <name type="synonym">Chelonodon nigroviridis</name>
    <dbReference type="NCBI Taxonomy" id="99883"/>
    <lineage>
        <taxon>Eukaryota</taxon>
        <taxon>Metazoa</taxon>
        <taxon>Chordata</taxon>
        <taxon>Craniata</taxon>
        <taxon>Vertebrata</taxon>
        <taxon>Euteleostomi</taxon>
        <taxon>Actinopterygii</taxon>
        <taxon>Neopterygii</taxon>
        <taxon>Teleostei</taxon>
        <taxon>Neoteleostei</taxon>
        <taxon>Acanthomorphata</taxon>
        <taxon>Eupercaria</taxon>
        <taxon>Tetraodontiformes</taxon>
        <taxon>Tetradontoidea</taxon>
        <taxon>Tetraodontidae</taxon>
        <taxon>Tetraodon</taxon>
    </lineage>
</organism>
<feature type="transmembrane region" description="Helical" evidence="1">
    <location>
        <begin position="382"/>
        <end position="405"/>
    </location>
</feature>
<reference evidence="2" key="1">
    <citation type="journal article" date="2004" name="Nature">
        <title>Genome duplication in the teleost fish Tetraodon nigroviridis reveals the early vertebrate proto-karyotype.</title>
        <authorList>
            <person name="Jaillon O."/>
            <person name="Aury J.-M."/>
            <person name="Brunet F."/>
            <person name="Petit J.-L."/>
            <person name="Stange-Thomann N."/>
            <person name="Mauceli E."/>
            <person name="Bouneau L."/>
            <person name="Fischer C."/>
            <person name="Ozouf-Costaz C."/>
            <person name="Bernot A."/>
            <person name="Nicaud S."/>
            <person name="Jaffe D."/>
            <person name="Fisher S."/>
            <person name="Lutfalla G."/>
            <person name="Dossat C."/>
            <person name="Segurens B."/>
            <person name="Dasilva C."/>
            <person name="Salanoubat M."/>
            <person name="Levy M."/>
            <person name="Boudet N."/>
            <person name="Castellano S."/>
            <person name="Anthouard V."/>
            <person name="Jubin C."/>
            <person name="Castelli V."/>
            <person name="Katinka M."/>
            <person name="Vacherie B."/>
            <person name="Biemont C."/>
            <person name="Skalli Z."/>
            <person name="Cattolico L."/>
            <person name="Poulain J."/>
            <person name="De Berardinis V."/>
            <person name="Cruaud C."/>
            <person name="Duprat S."/>
            <person name="Brottier P."/>
            <person name="Coutanceau J.-P."/>
            <person name="Gouzy J."/>
            <person name="Parra G."/>
            <person name="Lardier G."/>
            <person name="Chapple C."/>
            <person name="McKernan K.J."/>
            <person name="McEwan P."/>
            <person name="Bosak S."/>
            <person name="Kellis M."/>
            <person name="Volff J.-N."/>
            <person name="Guigo R."/>
            <person name="Zody M.C."/>
            <person name="Mesirov J."/>
            <person name="Lindblad-Toh K."/>
            <person name="Birren B."/>
            <person name="Nusbaum C."/>
            <person name="Kahn D."/>
            <person name="Robinson-Rechavi M."/>
            <person name="Laudet V."/>
            <person name="Schachter V."/>
            <person name="Quetier F."/>
            <person name="Saurin W."/>
            <person name="Scarpelli C."/>
            <person name="Wincker P."/>
            <person name="Lander E.S."/>
            <person name="Weissenbach J."/>
            <person name="Roest Crollius H."/>
        </authorList>
    </citation>
    <scope>NUCLEOTIDE SEQUENCE [LARGE SCALE GENOMIC DNA]</scope>
</reference>
<dbReference type="InterPro" id="IPR038900">
    <property type="entry name" value="TMC"/>
</dbReference>